<organism evidence="2 3">
    <name type="scientific">Setaria viridis</name>
    <name type="common">Green bristlegrass</name>
    <name type="synonym">Setaria italica subsp. viridis</name>
    <dbReference type="NCBI Taxonomy" id="4556"/>
    <lineage>
        <taxon>Eukaryota</taxon>
        <taxon>Viridiplantae</taxon>
        <taxon>Streptophyta</taxon>
        <taxon>Embryophyta</taxon>
        <taxon>Tracheophyta</taxon>
        <taxon>Spermatophyta</taxon>
        <taxon>Magnoliopsida</taxon>
        <taxon>Liliopsida</taxon>
        <taxon>Poales</taxon>
        <taxon>Poaceae</taxon>
        <taxon>PACMAD clade</taxon>
        <taxon>Panicoideae</taxon>
        <taxon>Panicodae</taxon>
        <taxon>Paniceae</taxon>
        <taxon>Cenchrinae</taxon>
        <taxon>Setaria</taxon>
    </lineage>
</organism>
<evidence type="ECO:0000313" key="3">
    <source>
        <dbReference type="Proteomes" id="UP000298652"/>
    </source>
</evidence>
<protein>
    <submittedName>
        <fullName evidence="2">Uncharacterized protein</fullName>
    </submittedName>
</protein>
<dbReference type="Proteomes" id="UP000298652">
    <property type="component" value="Chromosome 2"/>
</dbReference>
<keyword evidence="3" id="KW-1185">Reference proteome</keyword>
<gene>
    <name evidence="2" type="ORF">SEVIR_2G176466v2</name>
</gene>
<proteinExistence type="predicted"/>
<dbReference type="AlphaFoldDB" id="A0A4U6W4Z3"/>
<accession>A0A4U6W4Z3</accession>
<name>A0A4U6W4Z3_SETVI</name>
<evidence type="ECO:0000256" key="1">
    <source>
        <dbReference type="SAM" id="MobiDB-lite"/>
    </source>
</evidence>
<feature type="region of interest" description="Disordered" evidence="1">
    <location>
        <begin position="51"/>
        <end position="71"/>
    </location>
</feature>
<dbReference type="EMBL" id="CM016553">
    <property type="protein sequence ID" value="TKW32577.1"/>
    <property type="molecule type" value="Genomic_DNA"/>
</dbReference>
<evidence type="ECO:0000313" key="2">
    <source>
        <dbReference type="EMBL" id="TKW32577.1"/>
    </source>
</evidence>
<sequence>MHPSLLMASSSSNCEELKVLLNLGDAPVRQPSLALAPQVVVVEVPADATQRRLRSSSVADQPAPLLQSRCS</sequence>
<reference evidence="2" key="1">
    <citation type="submission" date="2019-03" db="EMBL/GenBank/DDBJ databases">
        <title>WGS assembly of Setaria viridis.</title>
        <authorList>
            <person name="Huang P."/>
            <person name="Jenkins J."/>
            <person name="Grimwood J."/>
            <person name="Barry K."/>
            <person name="Healey A."/>
            <person name="Mamidi S."/>
            <person name="Sreedasyam A."/>
            <person name="Shu S."/>
            <person name="Feldman M."/>
            <person name="Wu J."/>
            <person name="Yu Y."/>
            <person name="Chen C."/>
            <person name="Johnson J."/>
            <person name="Rokhsar D."/>
            <person name="Baxter I."/>
            <person name="Schmutz J."/>
            <person name="Brutnell T."/>
            <person name="Kellogg E."/>
        </authorList>
    </citation>
    <scope>NUCLEOTIDE SEQUENCE [LARGE SCALE GENOMIC DNA]</scope>
</reference>
<dbReference type="Gramene" id="TKW32577">
    <property type="protein sequence ID" value="TKW32577"/>
    <property type="gene ID" value="SEVIR_2G176466v2"/>
</dbReference>